<organism evidence="1 2">
    <name type="scientific">Setaria digitata</name>
    <dbReference type="NCBI Taxonomy" id="48799"/>
    <lineage>
        <taxon>Eukaryota</taxon>
        <taxon>Metazoa</taxon>
        <taxon>Ecdysozoa</taxon>
        <taxon>Nematoda</taxon>
        <taxon>Chromadorea</taxon>
        <taxon>Rhabditida</taxon>
        <taxon>Spirurina</taxon>
        <taxon>Spiruromorpha</taxon>
        <taxon>Filarioidea</taxon>
        <taxon>Setariidae</taxon>
        <taxon>Setaria</taxon>
    </lineage>
</organism>
<accession>A0A915PXK8</accession>
<dbReference type="AlphaFoldDB" id="A0A915PXK8"/>
<evidence type="ECO:0000313" key="1">
    <source>
        <dbReference type="Proteomes" id="UP000887581"/>
    </source>
</evidence>
<name>A0A915PXK8_9BILA</name>
<evidence type="ECO:0000313" key="2">
    <source>
        <dbReference type="WBParaSite" id="sdigi.contig548.g8951.t1"/>
    </source>
</evidence>
<protein>
    <submittedName>
        <fullName evidence="2">Uncharacterized protein</fullName>
    </submittedName>
</protein>
<sequence>MAIAIGGSVGDDERLSWVVMLGSTLFDSTQLLWIPRGALRFHAALFDSTQLFSIPRGSSQFPPTMGRHSYFFFTP</sequence>
<reference evidence="2" key="1">
    <citation type="submission" date="2022-11" db="UniProtKB">
        <authorList>
            <consortium name="WormBaseParasite"/>
        </authorList>
    </citation>
    <scope>IDENTIFICATION</scope>
</reference>
<keyword evidence="1" id="KW-1185">Reference proteome</keyword>
<dbReference type="Proteomes" id="UP000887581">
    <property type="component" value="Unplaced"/>
</dbReference>
<proteinExistence type="predicted"/>
<dbReference type="WBParaSite" id="sdigi.contig548.g8951.t1">
    <property type="protein sequence ID" value="sdigi.contig548.g8951.t1"/>
    <property type="gene ID" value="sdigi.contig548.g8951"/>
</dbReference>